<dbReference type="EMBL" id="SRIB01000008">
    <property type="protein sequence ID" value="TFZ39947.1"/>
    <property type="molecule type" value="Genomic_DNA"/>
</dbReference>
<keyword evidence="5 6" id="KW-0472">Membrane</keyword>
<dbReference type="Pfam" id="PF03631">
    <property type="entry name" value="Virul_fac_BrkB"/>
    <property type="match status" value="1"/>
</dbReference>
<reference evidence="7 8" key="1">
    <citation type="submission" date="2019-03" db="EMBL/GenBank/DDBJ databases">
        <title>Draft genome sequence data and analysis of a Fermenting Bacterium, Soehngenia longevitae strain 1933PT, isolated from petroleum reservoir in Azerbaijan.</title>
        <authorList>
            <person name="Grouzdev D.S."/>
            <person name="Bidzhieva S.K."/>
            <person name="Sokolova D.S."/>
            <person name="Tourova T.P."/>
            <person name="Poltaraus A.B."/>
            <person name="Nazina T.N."/>
        </authorList>
    </citation>
    <scope>NUCLEOTIDE SEQUENCE [LARGE SCALE GENOMIC DNA]</scope>
    <source>
        <strain evidence="7 8">1933P</strain>
    </source>
</reference>
<dbReference type="AlphaFoldDB" id="A0A4Z0D327"/>
<feature type="transmembrane region" description="Helical" evidence="6">
    <location>
        <begin position="95"/>
        <end position="115"/>
    </location>
</feature>
<keyword evidence="2" id="KW-1003">Cell membrane</keyword>
<feature type="transmembrane region" description="Helical" evidence="6">
    <location>
        <begin position="179"/>
        <end position="198"/>
    </location>
</feature>
<dbReference type="NCBIfam" id="TIGR00765">
    <property type="entry name" value="yihY_not_rbn"/>
    <property type="match status" value="1"/>
</dbReference>
<keyword evidence="8" id="KW-1185">Reference proteome</keyword>
<evidence type="ECO:0000256" key="6">
    <source>
        <dbReference type="SAM" id="Phobius"/>
    </source>
</evidence>
<evidence type="ECO:0000313" key="8">
    <source>
        <dbReference type="Proteomes" id="UP000298381"/>
    </source>
</evidence>
<sequence length="302" mass="34387">MNKIIDRLLEHKPIVVLDHFIYNLLNDYIFGYSAQMAFYLVLSIFPFLIVLLNLLSLSPAISGEVPLEFLEFLPSEVTNIIEGFVKDIATNSSQGLLSIAAIGGLWTASGGMMVTMRSINAAYGFKENRSYLKRKLLSLLFTVALLILIVMVFITLVVGELLGNWIFTIIGNEVLFLTLWQYLRFIIPILYMIVIFALIYKYTPSTNKENKIKFKSTLFGSIFSTLGWIIASILFSYYVNNFGNYAVTYGSLGGVIVFLMWLYIISMIIILGGEINATYLYYKKNEVAFNKETSFLYDFFLK</sequence>
<gene>
    <name evidence="7" type="ORF">E4100_06695</name>
</gene>
<dbReference type="GO" id="GO:0005886">
    <property type="term" value="C:plasma membrane"/>
    <property type="evidence" value="ECO:0007669"/>
    <property type="project" value="UniProtKB-SubCell"/>
</dbReference>
<feature type="transmembrane region" description="Helical" evidence="6">
    <location>
        <begin position="251"/>
        <end position="273"/>
    </location>
</feature>
<evidence type="ECO:0000256" key="3">
    <source>
        <dbReference type="ARBA" id="ARBA00022692"/>
    </source>
</evidence>
<dbReference type="InterPro" id="IPR017039">
    <property type="entry name" value="Virul_fac_BrkB"/>
</dbReference>
<evidence type="ECO:0000256" key="1">
    <source>
        <dbReference type="ARBA" id="ARBA00004651"/>
    </source>
</evidence>
<dbReference type="Proteomes" id="UP000298381">
    <property type="component" value="Unassembled WGS sequence"/>
</dbReference>
<feature type="transmembrane region" description="Helical" evidence="6">
    <location>
        <begin position="218"/>
        <end position="239"/>
    </location>
</feature>
<organism evidence="7 8">
    <name type="scientific">Soehngenia longivitae</name>
    <dbReference type="NCBI Taxonomy" id="2562294"/>
    <lineage>
        <taxon>Bacteria</taxon>
        <taxon>Bacillati</taxon>
        <taxon>Bacillota</taxon>
        <taxon>Tissierellia</taxon>
        <taxon>Tissierellales</taxon>
        <taxon>Tissierellaceae</taxon>
        <taxon>Soehngenia</taxon>
    </lineage>
</organism>
<proteinExistence type="predicted"/>
<protein>
    <submittedName>
        <fullName evidence="7">YihY/virulence factor BrkB family protein</fullName>
    </submittedName>
</protein>
<accession>A0A4Z0D327</accession>
<evidence type="ECO:0000256" key="4">
    <source>
        <dbReference type="ARBA" id="ARBA00022989"/>
    </source>
</evidence>
<dbReference type="RefSeq" id="WP_135271263.1">
    <property type="nucleotide sequence ID" value="NZ_SRIB01000008.1"/>
</dbReference>
<dbReference type="PANTHER" id="PTHR30213:SF0">
    <property type="entry name" value="UPF0761 MEMBRANE PROTEIN YIHY"/>
    <property type="match status" value="1"/>
</dbReference>
<feature type="transmembrane region" description="Helical" evidence="6">
    <location>
        <begin position="37"/>
        <end position="61"/>
    </location>
</feature>
<dbReference type="PIRSF" id="PIRSF035875">
    <property type="entry name" value="RNase_BN"/>
    <property type="match status" value="1"/>
</dbReference>
<dbReference type="OrthoDB" id="9775903at2"/>
<evidence type="ECO:0000256" key="2">
    <source>
        <dbReference type="ARBA" id="ARBA00022475"/>
    </source>
</evidence>
<keyword evidence="3 6" id="KW-0812">Transmembrane</keyword>
<feature type="transmembrane region" description="Helical" evidence="6">
    <location>
        <begin position="136"/>
        <end position="159"/>
    </location>
</feature>
<comment type="caution">
    <text evidence="7">The sequence shown here is derived from an EMBL/GenBank/DDBJ whole genome shotgun (WGS) entry which is preliminary data.</text>
</comment>
<dbReference type="PANTHER" id="PTHR30213">
    <property type="entry name" value="INNER MEMBRANE PROTEIN YHJD"/>
    <property type="match status" value="1"/>
</dbReference>
<evidence type="ECO:0000313" key="7">
    <source>
        <dbReference type="EMBL" id="TFZ39947.1"/>
    </source>
</evidence>
<comment type="subcellular location">
    <subcellularLocation>
        <location evidence="1">Cell membrane</location>
        <topology evidence="1">Multi-pass membrane protein</topology>
    </subcellularLocation>
</comment>
<keyword evidence="4 6" id="KW-1133">Transmembrane helix</keyword>
<evidence type="ECO:0000256" key="5">
    <source>
        <dbReference type="ARBA" id="ARBA00023136"/>
    </source>
</evidence>
<name>A0A4Z0D327_9FIRM</name>